<dbReference type="EMBL" id="JAGMWT010000005">
    <property type="protein sequence ID" value="KAH7128752.1"/>
    <property type="molecule type" value="Genomic_DNA"/>
</dbReference>
<feature type="compositionally biased region" description="Pro residues" evidence="1">
    <location>
        <begin position="1"/>
        <end position="11"/>
    </location>
</feature>
<feature type="compositionally biased region" description="Polar residues" evidence="1">
    <location>
        <begin position="117"/>
        <end position="127"/>
    </location>
</feature>
<feature type="region of interest" description="Disordered" evidence="1">
    <location>
        <begin position="1"/>
        <end position="153"/>
    </location>
</feature>
<feature type="compositionally biased region" description="Polar residues" evidence="1">
    <location>
        <begin position="40"/>
        <end position="52"/>
    </location>
</feature>
<accession>A0A9P9E0Z2</accession>
<organism evidence="2 3">
    <name type="scientific">Dendryphion nanum</name>
    <dbReference type="NCBI Taxonomy" id="256645"/>
    <lineage>
        <taxon>Eukaryota</taxon>
        <taxon>Fungi</taxon>
        <taxon>Dikarya</taxon>
        <taxon>Ascomycota</taxon>
        <taxon>Pezizomycotina</taxon>
        <taxon>Dothideomycetes</taxon>
        <taxon>Pleosporomycetidae</taxon>
        <taxon>Pleosporales</taxon>
        <taxon>Torulaceae</taxon>
        <taxon>Dendryphion</taxon>
    </lineage>
</organism>
<comment type="caution">
    <text evidence="2">The sequence shown here is derived from an EMBL/GenBank/DDBJ whole genome shotgun (WGS) entry which is preliminary data.</text>
</comment>
<evidence type="ECO:0000256" key="1">
    <source>
        <dbReference type="SAM" id="MobiDB-lite"/>
    </source>
</evidence>
<dbReference type="AlphaFoldDB" id="A0A9P9E0Z2"/>
<dbReference type="OrthoDB" id="3795253at2759"/>
<feature type="compositionally biased region" description="Low complexity" evidence="1">
    <location>
        <begin position="12"/>
        <end position="29"/>
    </location>
</feature>
<keyword evidence="3" id="KW-1185">Reference proteome</keyword>
<sequence>MGDASPPPSLLLPPSTGTFTPGTPSGLTPNTRSEAEAALTLNSIAQTDSAAPTTPLPIHSKEMGGAEGEEKRLGAGSEMDDLSMTEAQHAYHRPMGPIRTSSTNYQQALLQARERSSVSSNMSDTIGSPTSTTLATSPTTSTPSLSVTFPQPGQGVVPLNPGISAGQAEVVRKAKPSGLSLGELGRQQSWKEQDRRHVYSQGLMAEVRGDAGYSSGNEGRAVES</sequence>
<name>A0A9P9E0Z2_9PLEO</name>
<feature type="compositionally biased region" description="Polar residues" evidence="1">
    <location>
        <begin position="99"/>
        <end position="109"/>
    </location>
</feature>
<feature type="compositionally biased region" description="Low complexity" evidence="1">
    <location>
        <begin position="128"/>
        <end position="148"/>
    </location>
</feature>
<protein>
    <submittedName>
        <fullName evidence="2">Uncharacterized protein</fullName>
    </submittedName>
</protein>
<dbReference type="Proteomes" id="UP000700596">
    <property type="component" value="Unassembled WGS sequence"/>
</dbReference>
<evidence type="ECO:0000313" key="3">
    <source>
        <dbReference type="Proteomes" id="UP000700596"/>
    </source>
</evidence>
<reference evidence="2" key="1">
    <citation type="journal article" date="2021" name="Nat. Commun.">
        <title>Genetic determinants of endophytism in the Arabidopsis root mycobiome.</title>
        <authorList>
            <person name="Mesny F."/>
            <person name="Miyauchi S."/>
            <person name="Thiergart T."/>
            <person name="Pickel B."/>
            <person name="Atanasova L."/>
            <person name="Karlsson M."/>
            <person name="Huettel B."/>
            <person name="Barry K.W."/>
            <person name="Haridas S."/>
            <person name="Chen C."/>
            <person name="Bauer D."/>
            <person name="Andreopoulos W."/>
            <person name="Pangilinan J."/>
            <person name="LaButti K."/>
            <person name="Riley R."/>
            <person name="Lipzen A."/>
            <person name="Clum A."/>
            <person name="Drula E."/>
            <person name="Henrissat B."/>
            <person name="Kohler A."/>
            <person name="Grigoriev I.V."/>
            <person name="Martin F.M."/>
            <person name="Hacquard S."/>
        </authorList>
    </citation>
    <scope>NUCLEOTIDE SEQUENCE</scope>
    <source>
        <strain evidence="2">MPI-CAGE-CH-0243</strain>
    </source>
</reference>
<feature type="compositionally biased region" description="Basic and acidic residues" evidence="1">
    <location>
        <begin position="59"/>
        <end position="73"/>
    </location>
</feature>
<evidence type="ECO:0000313" key="2">
    <source>
        <dbReference type="EMBL" id="KAH7128752.1"/>
    </source>
</evidence>
<proteinExistence type="predicted"/>
<gene>
    <name evidence="2" type="ORF">B0J11DRAFT_459591</name>
</gene>